<dbReference type="STRING" id="314265.R2601_07598"/>
<reference evidence="1 2" key="1">
    <citation type="journal article" date="2010" name="J. Bacteriol.">
        <title>Genome sequences of Pelagibaca bermudensis HTCC2601T and Maritimibacter alkaliphilus HTCC2654T, the type strains of two marine Roseobacter genera.</title>
        <authorList>
            <person name="Thrash J.C."/>
            <person name="Cho J.C."/>
            <person name="Ferriera S."/>
            <person name="Johnson J."/>
            <person name="Vergin K.L."/>
            <person name="Giovannoni S.J."/>
        </authorList>
    </citation>
    <scope>NUCLEOTIDE SEQUENCE [LARGE SCALE GENOMIC DNA]</scope>
    <source>
        <strain evidence="2">DSM 26914 / JCM 13377 / KCTC 12554 / HTCC2601</strain>
    </source>
</reference>
<dbReference type="AlphaFoldDB" id="Q0FKM0"/>
<keyword evidence="2" id="KW-1185">Reference proteome</keyword>
<name>Q0FKM0_SALBH</name>
<sequence length="186" mass="20325">MSPSTQLRCRATLYDAIADGLRTAGLLQKLQALEDEKAELERKLEAPAPSAVRFHPKLAELYRSKVSELSEALKDETIRAPALDLLRSLIDRVVVHHDAGTKGITLELEGALSAMIAQAQPGGLGDVDPSSLELVAGARIALWRKPRCLFPSPGERRVTRGRIATPPAWPIGIRWSTRSLARHRSA</sequence>
<accession>Q0FKM0</accession>
<dbReference type="eggNOG" id="COG1961">
    <property type="taxonomic scope" value="Bacteria"/>
</dbReference>
<organism evidence="1 2">
    <name type="scientific">Salipiger bermudensis (strain DSM 26914 / JCM 13377 / KCTC 12554 / HTCC2601)</name>
    <name type="common">Pelagibaca bermudensis</name>
    <dbReference type="NCBI Taxonomy" id="314265"/>
    <lineage>
        <taxon>Bacteria</taxon>
        <taxon>Pseudomonadati</taxon>
        <taxon>Pseudomonadota</taxon>
        <taxon>Alphaproteobacteria</taxon>
        <taxon>Rhodobacterales</taxon>
        <taxon>Roseobacteraceae</taxon>
        <taxon>Salipiger</taxon>
    </lineage>
</organism>
<dbReference type="RefSeq" id="WP_007791682.1">
    <property type="nucleotide sequence ID" value="NZ_DS022276.1"/>
</dbReference>
<gene>
    <name evidence="1" type="ORF">R2601_07598</name>
</gene>
<dbReference type="Proteomes" id="UP000006230">
    <property type="component" value="Unassembled WGS sequence"/>
</dbReference>
<dbReference type="EMBL" id="AATQ01000039">
    <property type="protein sequence ID" value="EAU44712.1"/>
    <property type="molecule type" value="Genomic_DNA"/>
</dbReference>
<evidence type="ECO:0000313" key="2">
    <source>
        <dbReference type="Proteomes" id="UP000006230"/>
    </source>
</evidence>
<dbReference type="HOGENOM" id="CLU_1453149_0_0_5"/>
<protein>
    <submittedName>
        <fullName evidence="1">Uncharacterized protein</fullName>
    </submittedName>
</protein>
<comment type="caution">
    <text evidence="1">The sequence shown here is derived from an EMBL/GenBank/DDBJ whole genome shotgun (WGS) entry which is preliminary data.</text>
</comment>
<evidence type="ECO:0000313" key="1">
    <source>
        <dbReference type="EMBL" id="EAU44712.1"/>
    </source>
</evidence>
<proteinExistence type="predicted"/>